<comment type="caution">
    <text evidence="2">The sequence shown here is derived from an EMBL/GenBank/DDBJ whole genome shotgun (WGS) entry which is preliminary data.</text>
</comment>
<reference evidence="2 3" key="1">
    <citation type="journal article" date="2023" name="Plants (Basel)">
        <title>Bridging the Gap: Combining Genomics and Transcriptomics Approaches to Understand Stylosanthes scabra, an Orphan Legume from the Brazilian Caatinga.</title>
        <authorList>
            <person name="Ferreira-Neto J.R.C."/>
            <person name="da Silva M.D."/>
            <person name="Binneck E."/>
            <person name="de Melo N.F."/>
            <person name="da Silva R.H."/>
            <person name="de Melo A.L.T.M."/>
            <person name="Pandolfi V."/>
            <person name="Bustamante F.O."/>
            <person name="Brasileiro-Vidal A.C."/>
            <person name="Benko-Iseppon A.M."/>
        </authorList>
    </citation>
    <scope>NUCLEOTIDE SEQUENCE [LARGE SCALE GENOMIC DNA]</scope>
    <source>
        <tissue evidence="2">Leaves</tissue>
    </source>
</reference>
<sequence length="263" mass="29839">MLQQRKPNPRNRLRKEQGKSQETIRKCRITKSKFYLDCIFLFLESNPSEVPSKTTLASEKPRTPESARTVSGHSLDVSSKSKESSNSKDKVKYSPSQSIYFMRINLDYQSVFSFRKQRASPEKERIEESVARESAPSLDIIVGEERSPCELSSEGYLISNLFKSAERSNLAMEEIDQALNNPIEKMNSPLKEREITQEEVSSTPKVHIQAGSNQGVYIDPRIQFKDKLEETRVASVEKVKQSMKHLPSIPVIELDGGDPDLAD</sequence>
<protein>
    <submittedName>
        <fullName evidence="2">Uncharacterized protein</fullName>
    </submittedName>
</protein>
<feature type="region of interest" description="Disordered" evidence="1">
    <location>
        <begin position="50"/>
        <end position="91"/>
    </location>
</feature>
<proteinExistence type="predicted"/>
<name>A0ABU6VD03_9FABA</name>
<dbReference type="Proteomes" id="UP001341840">
    <property type="component" value="Unassembled WGS sequence"/>
</dbReference>
<accession>A0ABU6VD03</accession>
<feature type="region of interest" description="Disordered" evidence="1">
    <location>
        <begin position="1"/>
        <end position="22"/>
    </location>
</feature>
<evidence type="ECO:0000313" key="3">
    <source>
        <dbReference type="Proteomes" id="UP001341840"/>
    </source>
</evidence>
<evidence type="ECO:0000313" key="2">
    <source>
        <dbReference type="EMBL" id="MED6170123.1"/>
    </source>
</evidence>
<organism evidence="2 3">
    <name type="scientific">Stylosanthes scabra</name>
    <dbReference type="NCBI Taxonomy" id="79078"/>
    <lineage>
        <taxon>Eukaryota</taxon>
        <taxon>Viridiplantae</taxon>
        <taxon>Streptophyta</taxon>
        <taxon>Embryophyta</taxon>
        <taxon>Tracheophyta</taxon>
        <taxon>Spermatophyta</taxon>
        <taxon>Magnoliopsida</taxon>
        <taxon>eudicotyledons</taxon>
        <taxon>Gunneridae</taxon>
        <taxon>Pentapetalae</taxon>
        <taxon>rosids</taxon>
        <taxon>fabids</taxon>
        <taxon>Fabales</taxon>
        <taxon>Fabaceae</taxon>
        <taxon>Papilionoideae</taxon>
        <taxon>50 kb inversion clade</taxon>
        <taxon>dalbergioids sensu lato</taxon>
        <taxon>Dalbergieae</taxon>
        <taxon>Pterocarpus clade</taxon>
        <taxon>Stylosanthes</taxon>
    </lineage>
</organism>
<dbReference type="EMBL" id="JASCZI010151143">
    <property type="protein sequence ID" value="MED6170123.1"/>
    <property type="molecule type" value="Genomic_DNA"/>
</dbReference>
<gene>
    <name evidence="2" type="ORF">PIB30_027855</name>
</gene>
<feature type="compositionally biased region" description="Basic and acidic residues" evidence="1">
    <location>
        <begin position="79"/>
        <end position="91"/>
    </location>
</feature>
<evidence type="ECO:0000256" key="1">
    <source>
        <dbReference type="SAM" id="MobiDB-lite"/>
    </source>
</evidence>
<keyword evidence="3" id="KW-1185">Reference proteome</keyword>